<evidence type="ECO:0000313" key="2">
    <source>
        <dbReference type="Proteomes" id="UP000216885"/>
    </source>
</evidence>
<protein>
    <submittedName>
        <fullName evidence="1">Uncharacterized protein</fullName>
    </submittedName>
</protein>
<dbReference type="Proteomes" id="UP000216885">
    <property type="component" value="Unassembled WGS sequence"/>
</dbReference>
<dbReference type="AlphaFoldDB" id="A0A261U520"/>
<keyword evidence="2" id="KW-1185">Reference proteome</keyword>
<organism evidence="1 2">
    <name type="scientific">Bordetella genomosp. 4</name>
    <dbReference type="NCBI Taxonomy" id="463044"/>
    <lineage>
        <taxon>Bacteria</taxon>
        <taxon>Pseudomonadati</taxon>
        <taxon>Pseudomonadota</taxon>
        <taxon>Betaproteobacteria</taxon>
        <taxon>Burkholderiales</taxon>
        <taxon>Alcaligenaceae</taxon>
        <taxon>Bordetella</taxon>
    </lineage>
</organism>
<name>A0A261U520_9BORD</name>
<evidence type="ECO:0000313" key="1">
    <source>
        <dbReference type="EMBL" id="OZI56989.1"/>
    </source>
</evidence>
<dbReference type="EMBL" id="NEVQ01000013">
    <property type="protein sequence ID" value="OZI56989.1"/>
    <property type="molecule type" value="Genomic_DNA"/>
</dbReference>
<reference evidence="1 2" key="1">
    <citation type="submission" date="2017-05" db="EMBL/GenBank/DDBJ databases">
        <title>Complete and WGS of Bordetella genogroups.</title>
        <authorList>
            <person name="Spilker T."/>
            <person name="LiPuma J."/>
        </authorList>
    </citation>
    <scope>NUCLEOTIDE SEQUENCE [LARGE SCALE GENOMIC DNA]</scope>
    <source>
        <strain evidence="1 2">AU9919</strain>
    </source>
</reference>
<accession>A0A261U520</accession>
<comment type="caution">
    <text evidence="1">The sequence shown here is derived from an EMBL/GenBank/DDBJ whole genome shotgun (WGS) entry which is preliminary data.</text>
</comment>
<sequence length="79" mass="8769">MDDGGPAFPWGEYGSHLGGMSLRDYFAAKAMQGLVTAEDPWRGYDYKPVNGLTIPENDARLAYRIADAMLKARQENSNE</sequence>
<gene>
    <name evidence="1" type="ORF">CAL20_15370</name>
</gene>
<proteinExistence type="predicted"/>